<evidence type="ECO:0000256" key="4">
    <source>
        <dbReference type="SAM" id="Coils"/>
    </source>
</evidence>
<evidence type="ECO:0000313" key="10">
    <source>
        <dbReference type="Proteomes" id="UP000249688"/>
    </source>
</evidence>
<evidence type="ECO:0000256" key="5">
    <source>
        <dbReference type="SAM" id="MobiDB-lite"/>
    </source>
</evidence>
<keyword evidence="10" id="KW-1185">Reference proteome</keyword>
<dbReference type="Gene3D" id="2.40.420.20">
    <property type="match status" value="1"/>
</dbReference>
<keyword evidence="3" id="KW-0813">Transport</keyword>
<dbReference type="GO" id="GO:0015562">
    <property type="term" value="F:efflux transmembrane transporter activity"/>
    <property type="evidence" value="ECO:0007669"/>
    <property type="project" value="TreeGrafter"/>
</dbReference>
<accession>A0A2W7IQ79</accession>
<evidence type="ECO:0000313" key="9">
    <source>
        <dbReference type="EMBL" id="PZW48337.1"/>
    </source>
</evidence>
<dbReference type="GO" id="GO:1990281">
    <property type="term" value="C:efflux pump complex"/>
    <property type="evidence" value="ECO:0007669"/>
    <property type="project" value="TreeGrafter"/>
</dbReference>
<dbReference type="AlphaFoldDB" id="A0A2W7IQ79"/>
<evidence type="ECO:0000256" key="1">
    <source>
        <dbReference type="ARBA" id="ARBA00004196"/>
    </source>
</evidence>
<feature type="region of interest" description="Disordered" evidence="5">
    <location>
        <begin position="1"/>
        <end position="20"/>
    </location>
</feature>
<dbReference type="NCBIfam" id="TIGR01730">
    <property type="entry name" value="RND_mfp"/>
    <property type="match status" value="1"/>
</dbReference>
<sequence>MFQHEVQMPATEPPPTEPTPTLARTALAETAAPRLPIAVGPARLVAAPGWPRRLWGAKWRVLALLLLLAAAGYGASRQLLGPVVAVEAVRRGNLVQSVVASGRVETPHRVNIGAQVTGTVAAIPVRQGQQVEAGALLVVLEDSETRAGVEQAQGSLEQAEARLRQMTELTLPVAQENLRQAEANLLNAQQQFRRAESLRGGGFETQVQVDAVRKTLDVAEAQLRSARLQVASSSPGGTDFVVAETAQRQARAALQSARSRSDYTRIRAPVAGTLIGRDVEPGWVVQPNQVLMVLAPRGETQVIVQIDERNLGLVTVGQQAMASADAYPTERFVAELTYLNPGVDAQRASVEAKLRVPAPPAYLREDMTVSVDIAVAERAATLVLPVSAVHGAATAEPWVLRVEEGHARRRPIRIGLRGAQQVEVLEGLAEGDRVLPAAATVGDGGRLRVPRE</sequence>
<dbReference type="PANTHER" id="PTHR30469">
    <property type="entry name" value="MULTIDRUG RESISTANCE PROTEIN MDTA"/>
    <property type="match status" value="1"/>
</dbReference>
<dbReference type="SUPFAM" id="SSF111369">
    <property type="entry name" value="HlyD-like secretion proteins"/>
    <property type="match status" value="3"/>
</dbReference>
<evidence type="ECO:0000259" key="6">
    <source>
        <dbReference type="Pfam" id="PF25917"/>
    </source>
</evidence>
<dbReference type="InterPro" id="IPR006143">
    <property type="entry name" value="RND_pump_MFP"/>
</dbReference>
<dbReference type="InterPro" id="IPR058792">
    <property type="entry name" value="Beta-barrel_RND_2"/>
</dbReference>
<feature type="coiled-coil region" evidence="4">
    <location>
        <begin position="149"/>
        <end position="229"/>
    </location>
</feature>
<dbReference type="Pfam" id="PF25954">
    <property type="entry name" value="Beta-barrel_RND_2"/>
    <property type="match status" value="1"/>
</dbReference>
<protein>
    <submittedName>
        <fullName evidence="9">HlyD family secretion protein</fullName>
    </submittedName>
</protein>
<name>A0A2W7IQ79_9PROT</name>
<dbReference type="Pfam" id="PF25967">
    <property type="entry name" value="RND-MFP_C"/>
    <property type="match status" value="1"/>
</dbReference>
<evidence type="ECO:0000256" key="3">
    <source>
        <dbReference type="ARBA" id="ARBA00022448"/>
    </source>
</evidence>
<dbReference type="Proteomes" id="UP000249688">
    <property type="component" value="Unassembled WGS sequence"/>
</dbReference>
<evidence type="ECO:0000259" key="8">
    <source>
        <dbReference type="Pfam" id="PF25967"/>
    </source>
</evidence>
<feature type="domain" description="CusB-like beta-barrel" evidence="7">
    <location>
        <begin position="303"/>
        <end position="374"/>
    </location>
</feature>
<keyword evidence="4" id="KW-0175">Coiled coil</keyword>
<dbReference type="PANTHER" id="PTHR30469:SF15">
    <property type="entry name" value="HLYD FAMILY OF SECRETION PROTEINS"/>
    <property type="match status" value="1"/>
</dbReference>
<evidence type="ECO:0000256" key="2">
    <source>
        <dbReference type="ARBA" id="ARBA00009477"/>
    </source>
</evidence>
<dbReference type="InterPro" id="IPR058625">
    <property type="entry name" value="MdtA-like_BSH"/>
</dbReference>
<comment type="caution">
    <text evidence="9">The sequence shown here is derived from an EMBL/GenBank/DDBJ whole genome shotgun (WGS) entry which is preliminary data.</text>
</comment>
<evidence type="ECO:0000259" key="7">
    <source>
        <dbReference type="Pfam" id="PF25954"/>
    </source>
</evidence>
<dbReference type="EMBL" id="QKYU01000005">
    <property type="protein sequence ID" value="PZW48337.1"/>
    <property type="molecule type" value="Genomic_DNA"/>
</dbReference>
<dbReference type="Gene3D" id="2.40.50.100">
    <property type="match status" value="2"/>
</dbReference>
<dbReference type="InterPro" id="IPR058627">
    <property type="entry name" value="MdtA-like_C"/>
</dbReference>
<dbReference type="Gene3D" id="1.10.287.470">
    <property type="entry name" value="Helix hairpin bin"/>
    <property type="match status" value="2"/>
</dbReference>
<comment type="similarity">
    <text evidence="2">Belongs to the membrane fusion protein (MFP) (TC 8.A.1) family.</text>
</comment>
<gene>
    <name evidence="9" type="ORF">C8P66_10586</name>
</gene>
<comment type="subcellular location">
    <subcellularLocation>
        <location evidence="1">Cell envelope</location>
    </subcellularLocation>
</comment>
<reference evidence="9 10" key="1">
    <citation type="submission" date="2018-06" db="EMBL/GenBank/DDBJ databases">
        <title>Genomic Encyclopedia of Archaeal and Bacterial Type Strains, Phase II (KMG-II): from individual species to whole genera.</title>
        <authorList>
            <person name="Goeker M."/>
        </authorList>
    </citation>
    <scope>NUCLEOTIDE SEQUENCE [LARGE SCALE GENOMIC DNA]</scope>
    <source>
        <strain evidence="9 10">DSM 24525</strain>
    </source>
</reference>
<organism evidence="9 10">
    <name type="scientific">Humitalea rosea</name>
    <dbReference type="NCBI Taxonomy" id="990373"/>
    <lineage>
        <taxon>Bacteria</taxon>
        <taxon>Pseudomonadati</taxon>
        <taxon>Pseudomonadota</taxon>
        <taxon>Alphaproteobacteria</taxon>
        <taxon>Acetobacterales</taxon>
        <taxon>Roseomonadaceae</taxon>
        <taxon>Humitalea</taxon>
    </lineage>
</organism>
<feature type="domain" description="Multidrug resistance protein MdtA-like C-terminal permuted SH3" evidence="8">
    <location>
        <begin position="382"/>
        <end position="434"/>
    </location>
</feature>
<dbReference type="Gene3D" id="2.40.30.170">
    <property type="match status" value="1"/>
</dbReference>
<proteinExistence type="inferred from homology"/>
<feature type="domain" description="Multidrug resistance protein MdtA-like barrel-sandwich hybrid" evidence="6">
    <location>
        <begin position="109"/>
        <end position="290"/>
    </location>
</feature>
<dbReference type="Pfam" id="PF25917">
    <property type="entry name" value="BSH_RND"/>
    <property type="match status" value="1"/>
</dbReference>